<dbReference type="InterPro" id="IPR045865">
    <property type="entry name" value="ACT-like_dom_sf"/>
</dbReference>
<name>A0A075LHK0_9BACI</name>
<evidence type="ECO:0000259" key="9">
    <source>
        <dbReference type="PROSITE" id="PS50893"/>
    </source>
</evidence>
<dbReference type="InterPro" id="IPR041701">
    <property type="entry name" value="MetN_ABC"/>
</dbReference>
<dbReference type="InterPro" id="IPR027417">
    <property type="entry name" value="P-loop_NTPase"/>
</dbReference>
<keyword evidence="7" id="KW-0029">Amino-acid transport</keyword>
<dbReference type="InterPro" id="IPR017871">
    <property type="entry name" value="ABC_transporter-like_CS"/>
</dbReference>
<dbReference type="SMART" id="SM00930">
    <property type="entry name" value="NIL"/>
    <property type="match status" value="1"/>
</dbReference>
<keyword evidence="8" id="KW-0472">Membrane</keyword>
<dbReference type="GeneID" id="34221532"/>
<comment type="similarity">
    <text evidence="1">Belongs to the ABC transporter superfamily.</text>
</comment>
<feature type="domain" description="ABC transporter" evidence="9">
    <location>
        <begin position="2"/>
        <end position="241"/>
    </location>
</feature>
<keyword evidence="2" id="KW-0813">Transport</keyword>
<dbReference type="Gene3D" id="3.30.70.260">
    <property type="match status" value="1"/>
</dbReference>
<dbReference type="PROSITE" id="PS00211">
    <property type="entry name" value="ABC_TRANSPORTER_1"/>
    <property type="match status" value="1"/>
</dbReference>
<organism evidence="10 11">
    <name type="scientific">Terribacillus saccharophilus</name>
    <dbReference type="NCBI Taxonomy" id="361277"/>
    <lineage>
        <taxon>Bacteria</taxon>
        <taxon>Bacillati</taxon>
        <taxon>Bacillota</taxon>
        <taxon>Bacilli</taxon>
        <taxon>Bacillales</taxon>
        <taxon>Bacillaceae</taxon>
        <taxon>Terribacillus</taxon>
    </lineage>
</organism>
<dbReference type="OrthoDB" id="9802264at2"/>
<proteinExistence type="inferred from homology"/>
<evidence type="ECO:0000313" key="11">
    <source>
        <dbReference type="Proteomes" id="UP000027980"/>
    </source>
</evidence>
<dbReference type="PANTHER" id="PTHR43166">
    <property type="entry name" value="AMINO ACID IMPORT ATP-BINDING PROTEIN"/>
    <property type="match status" value="1"/>
</dbReference>
<dbReference type="RefSeq" id="WP_038559508.1">
    <property type="nucleotide sequence ID" value="NZ_CP008876.1"/>
</dbReference>
<dbReference type="CDD" id="cd03258">
    <property type="entry name" value="ABC_MetN_methionine_transporter"/>
    <property type="match status" value="1"/>
</dbReference>
<dbReference type="Pfam" id="PF00005">
    <property type="entry name" value="ABC_tran"/>
    <property type="match status" value="1"/>
</dbReference>
<dbReference type="HOGENOM" id="CLU_000604_1_3_9"/>
<dbReference type="SUPFAM" id="SSF52540">
    <property type="entry name" value="P-loop containing nucleoside triphosphate hydrolases"/>
    <property type="match status" value="1"/>
</dbReference>
<dbReference type="FunFam" id="3.40.50.300:FF:000056">
    <property type="entry name" value="Cell division ATP-binding protein FtsE"/>
    <property type="match status" value="1"/>
</dbReference>
<sequence>MIKLENITKKYINKGKQIIGVDDVTLTVEAGEVFGIVGYSGAGKSTLLRCINLLEKPSSGKVFVDGVNLHELSPKNLRKARQSIGMIFQGFHLVSSKTVFENVAFALRAAGADKKQIKQRVEELLALVGLEDRRDQYPAQLSGGQKQRVSIARALANQPKILLCDEATSALDPGTTKSILSLLKKINRELGLTIVVITHEMEVVKEICSRCAVMQDGKVVEQGSTYDIFSDPANPLTVSFIQTVLNFDLPEELLGEINGKLVRLQFKGSIAAEAVVSDMLQAFPIRGNILHGKVEYIQSKPLGIFVMELNGNEAEVNKAIAYLRDKVSKVEVFDDGTRNRHLA</sequence>
<evidence type="ECO:0000256" key="1">
    <source>
        <dbReference type="ARBA" id="ARBA00005417"/>
    </source>
</evidence>
<dbReference type="Pfam" id="PF09383">
    <property type="entry name" value="NIL"/>
    <property type="match status" value="1"/>
</dbReference>
<dbReference type="PANTHER" id="PTHR43166:SF30">
    <property type="entry name" value="METHIONINE IMPORT ATP-BINDING PROTEIN METN"/>
    <property type="match status" value="1"/>
</dbReference>
<evidence type="ECO:0000256" key="3">
    <source>
        <dbReference type="ARBA" id="ARBA00022475"/>
    </source>
</evidence>
<dbReference type="InterPro" id="IPR018449">
    <property type="entry name" value="NIL_domain"/>
</dbReference>
<dbReference type="GO" id="GO:0006865">
    <property type="term" value="P:amino acid transport"/>
    <property type="evidence" value="ECO:0007669"/>
    <property type="project" value="UniProtKB-KW"/>
</dbReference>
<dbReference type="KEGG" id="tap:GZ22_05450"/>
<dbReference type="InterPro" id="IPR050086">
    <property type="entry name" value="MetN_ABC_transporter-like"/>
</dbReference>
<dbReference type="GO" id="GO:0005886">
    <property type="term" value="C:plasma membrane"/>
    <property type="evidence" value="ECO:0007669"/>
    <property type="project" value="UniProtKB-ARBA"/>
</dbReference>
<dbReference type="InterPro" id="IPR003593">
    <property type="entry name" value="AAA+_ATPase"/>
</dbReference>
<keyword evidence="3" id="KW-1003">Cell membrane</keyword>
<keyword evidence="5 10" id="KW-0067">ATP-binding</keyword>
<dbReference type="SMART" id="SM00382">
    <property type="entry name" value="AAA"/>
    <property type="match status" value="1"/>
</dbReference>
<evidence type="ECO:0000313" key="10">
    <source>
        <dbReference type="EMBL" id="AIF66130.1"/>
    </source>
</evidence>
<evidence type="ECO:0000256" key="4">
    <source>
        <dbReference type="ARBA" id="ARBA00022741"/>
    </source>
</evidence>
<reference evidence="10 11" key="1">
    <citation type="submission" date="2014-07" db="EMBL/GenBank/DDBJ databases">
        <title>Complete genome sequence of a moderately halophilic bacterium Terribacillus aidingensis MP602, isolated from Cryptomeria fortunei in Tianmu mountain in China.</title>
        <authorList>
            <person name="Wang Y."/>
            <person name="Lu P."/>
            <person name="Zhang L."/>
        </authorList>
    </citation>
    <scope>NUCLEOTIDE SEQUENCE [LARGE SCALE GENOMIC DNA]</scope>
    <source>
        <strain evidence="10 11">MP602</strain>
    </source>
</reference>
<evidence type="ECO:0000256" key="2">
    <source>
        <dbReference type="ARBA" id="ARBA00022448"/>
    </source>
</evidence>
<keyword evidence="6" id="KW-1278">Translocase</keyword>
<dbReference type="PROSITE" id="PS50893">
    <property type="entry name" value="ABC_TRANSPORTER_2"/>
    <property type="match status" value="1"/>
</dbReference>
<accession>A0A075LHK0</accession>
<dbReference type="Proteomes" id="UP000027980">
    <property type="component" value="Chromosome"/>
</dbReference>
<dbReference type="GO" id="GO:0016887">
    <property type="term" value="F:ATP hydrolysis activity"/>
    <property type="evidence" value="ECO:0007669"/>
    <property type="project" value="InterPro"/>
</dbReference>
<dbReference type="InterPro" id="IPR003439">
    <property type="entry name" value="ABC_transporter-like_ATP-bd"/>
</dbReference>
<dbReference type="SUPFAM" id="SSF55021">
    <property type="entry name" value="ACT-like"/>
    <property type="match status" value="1"/>
</dbReference>
<dbReference type="GO" id="GO:0005524">
    <property type="term" value="F:ATP binding"/>
    <property type="evidence" value="ECO:0007669"/>
    <property type="project" value="UniProtKB-KW"/>
</dbReference>
<keyword evidence="4" id="KW-0547">Nucleotide-binding</keyword>
<protein>
    <submittedName>
        <fullName evidence="10">Methionine ABC transporter ATP-binding protein</fullName>
    </submittedName>
</protein>
<evidence type="ECO:0000256" key="5">
    <source>
        <dbReference type="ARBA" id="ARBA00022840"/>
    </source>
</evidence>
<evidence type="ECO:0000256" key="8">
    <source>
        <dbReference type="ARBA" id="ARBA00023136"/>
    </source>
</evidence>
<dbReference type="Gene3D" id="3.40.50.300">
    <property type="entry name" value="P-loop containing nucleotide triphosphate hydrolases"/>
    <property type="match status" value="1"/>
</dbReference>
<gene>
    <name evidence="10" type="ORF">GZ22_05450</name>
</gene>
<dbReference type="EMBL" id="CP008876">
    <property type="protein sequence ID" value="AIF66130.1"/>
    <property type="molecule type" value="Genomic_DNA"/>
</dbReference>
<evidence type="ECO:0000256" key="7">
    <source>
        <dbReference type="ARBA" id="ARBA00022970"/>
    </source>
</evidence>
<dbReference type="AlphaFoldDB" id="A0A075LHK0"/>
<evidence type="ECO:0000256" key="6">
    <source>
        <dbReference type="ARBA" id="ARBA00022967"/>
    </source>
</evidence>